<evidence type="ECO:0000313" key="5">
    <source>
        <dbReference type="EMBL" id="RCV26012.1"/>
    </source>
</evidence>
<proteinExistence type="inferred from homology"/>
<dbReference type="InterPro" id="IPR001969">
    <property type="entry name" value="Aspartic_peptidase_AS"/>
</dbReference>
<gene>
    <name evidence="5" type="ORF">SETIT_5G210800v2</name>
</gene>
<dbReference type="Pfam" id="PF14541">
    <property type="entry name" value="TAXi_C"/>
    <property type="match status" value="1"/>
</dbReference>
<dbReference type="InterPro" id="IPR021109">
    <property type="entry name" value="Peptidase_aspartic_dom_sf"/>
</dbReference>
<dbReference type="Pfam" id="PF14543">
    <property type="entry name" value="TAXi_N"/>
    <property type="match status" value="1"/>
</dbReference>
<dbReference type="AlphaFoldDB" id="A0A368R7A3"/>
<feature type="signal peptide" evidence="3">
    <location>
        <begin position="1"/>
        <end position="23"/>
    </location>
</feature>
<evidence type="ECO:0000256" key="1">
    <source>
        <dbReference type="ARBA" id="ARBA00007447"/>
    </source>
</evidence>
<dbReference type="EMBL" id="CM003532">
    <property type="protein sequence ID" value="RCV26012.1"/>
    <property type="molecule type" value="Genomic_DNA"/>
</dbReference>
<accession>A0A368R7A3</accession>
<dbReference type="OrthoDB" id="660550at2759"/>
<dbReference type="InterPro" id="IPR032861">
    <property type="entry name" value="TAXi_N"/>
</dbReference>
<reference evidence="5" key="2">
    <citation type="submission" date="2015-07" db="EMBL/GenBank/DDBJ databases">
        <authorList>
            <person name="Noorani M."/>
        </authorList>
    </citation>
    <scope>NUCLEOTIDE SEQUENCE</scope>
    <source>
        <strain evidence="5">Yugu1</strain>
    </source>
</reference>
<feature type="chain" id="PRO_5016884797" description="Peptidase A1 domain-containing protein" evidence="3">
    <location>
        <begin position="24"/>
        <end position="400"/>
    </location>
</feature>
<dbReference type="InterPro" id="IPR033121">
    <property type="entry name" value="PEPTIDASE_A1"/>
</dbReference>
<reference evidence="5" key="1">
    <citation type="journal article" date="2012" name="Nat. Biotechnol.">
        <title>Reference genome sequence of the model plant Setaria.</title>
        <authorList>
            <person name="Bennetzen J.L."/>
            <person name="Schmutz J."/>
            <person name="Wang H."/>
            <person name="Percifield R."/>
            <person name="Hawkins J."/>
            <person name="Pontaroli A.C."/>
            <person name="Estep M."/>
            <person name="Feng L."/>
            <person name="Vaughn J.N."/>
            <person name="Grimwood J."/>
            <person name="Jenkins J."/>
            <person name="Barry K."/>
            <person name="Lindquist E."/>
            <person name="Hellsten U."/>
            <person name="Deshpande S."/>
            <person name="Wang X."/>
            <person name="Wu X."/>
            <person name="Mitros T."/>
            <person name="Triplett J."/>
            <person name="Yang X."/>
            <person name="Ye C.Y."/>
            <person name="Mauro-Herrera M."/>
            <person name="Wang L."/>
            <person name="Li P."/>
            <person name="Sharma M."/>
            <person name="Sharma R."/>
            <person name="Ronald P.C."/>
            <person name="Panaud O."/>
            <person name="Kellogg E.A."/>
            <person name="Brutnell T.P."/>
            <person name="Doust A.N."/>
            <person name="Tuskan G.A."/>
            <person name="Rokhsar D."/>
            <person name="Devos K.M."/>
        </authorList>
    </citation>
    <scope>NUCLEOTIDE SEQUENCE [LARGE SCALE GENOMIC DNA]</scope>
    <source>
        <strain evidence="5">Yugu1</strain>
    </source>
</reference>
<dbReference type="PROSITE" id="PS51767">
    <property type="entry name" value="PEPTIDASE_A1"/>
    <property type="match status" value="1"/>
</dbReference>
<keyword evidence="3" id="KW-0732">Signal</keyword>
<sequence length="400" mass="44464">MASRMASITGVLLLLLVVPSSSSHVKFDLHGNIYPGGCIYVSMRIGDQVYNLDVDTGSVLTWLQCHIPNCEGPCKTWPQQHPLYKLKYDKLVPSMDPLCVELLQHPGNPEGSTCEYSIDYVKGVSHGLLIRDKFTLPIARTAHHIIPFGCGYNQQGFKPCQNLPVDGIIGLGRGSSVNLAFQLKKQNVIKNDVISHCISIRGGGFLFIGDYKHPNNVEWVTMDRNAEHGHYSPVLLGELFFNGKWISEKPMKVVFDSGSTYTYFDRQPYKATEDAVIGSLHKSLTTVRDNEFKLCWKGTKIFNSVDDVKPLFKPIFLTFGRGGAKGHKATLDIPPENYLVIKDGNVCFGISDHPRLGETNLIGAITMQERTVIYDNEAGRIGWFRDSCKGKSGSVIPSRL</sequence>
<evidence type="ECO:0000256" key="2">
    <source>
        <dbReference type="PIRSR" id="PIRSR601461-1"/>
    </source>
</evidence>
<protein>
    <recommendedName>
        <fullName evidence="4">Peptidase A1 domain-containing protein</fullName>
    </recommendedName>
</protein>
<feature type="active site" evidence="2">
    <location>
        <position position="55"/>
    </location>
</feature>
<dbReference type="InterPro" id="IPR032799">
    <property type="entry name" value="TAXi_C"/>
</dbReference>
<evidence type="ECO:0000259" key="4">
    <source>
        <dbReference type="PROSITE" id="PS51767"/>
    </source>
</evidence>
<organism evidence="5">
    <name type="scientific">Setaria italica</name>
    <name type="common">Foxtail millet</name>
    <name type="synonym">Panicum italicum</name>
    <dbReference type="NCBI Taxonomy" id="4555"/>
    <lineage>
        <taxon>Eukaryota</taxon>
        <taxon>Viridiplantae</taxon>
        <taxon>Streptophyta</taxon>
        <taxon>Embryophyta</taxon>
        <taxon>Tracheophyta</taxon>
        <taxon>Spermatophyta</taxon>
        <taxon>Magnoliopsida</taxon>
        <taxon>Liliopsida</taxon>
        <taxon>Poales</taxon>
        <taxon>Poaceae</taxon>
        <taxon>PACMAD clade</taxon>
        <taxon>Panicoideae</taxon>
        <taxon>Panicodae</taxon>
        <taxon>Paniceae</taxon>
        <taxon>Cenchrinae</taxon>
        <taxon>Setaria</taxon>
    </lineage>
</organism>
<dbReference type="PANTHER" id="PTHR13683:SF331">
    <property type="entry name" value="ASPARTIC PROTEINASE ASP1"/>
    <property type="match status" value="1"/>
</dbReference>
<dbReference type="GO" id="GO:0004190">
    <property type="term" value="F:aspartic-type endopeptidase activity"/>
    <property type="evidence" value="ECO:0007669"/>
    <property type="project" value="InterPro"/>
</dbReference>
<feature type="domain" description="Peptidase A1" evidence="4">
    <location>
        <begin position="39"/>
        <end position="384"/>
    </location>
</feature>
<feature type="active site" evidence="2">
    <location>
        <position position="256"/>
    </location>
</feature>
<dbReference type="PROSITE" id="PS00141">
    <property type="entry name" value="ASP_PROTEASE"/>
    <property type="match status" value="1"/>
</dbReference>
<dbReference type="GO" id="GO:0006508">
    <property type="term" value="P:proteolysis"/>
    <property type="evidence" value="ECO:0007669"/>
    <property type="project" value="InterPro"/>
</dbReference>
<evidence type="ECO:0000256" key="3">
    <source>
        <dbReference type="SAM" id="SignalP"/>
    </source>
</evidence>
<name>A0A368R7A3_SETIT</name>
<dbReference type="InterPro" id="IPR001461">
    <property type="entry name" value="Aspartic_peptidase_A1"/>
</dbReference>
<dbReference type="SUPFAM" id="SSF50630">
    <property type="entry name" value="Acid proteases"/>
    <property type="match status" value="1"/>
</dbReference>
<dbReference type="Gene3D" id="2.40.70.10">
    <property type="entry name" value="Acid Proteases"/>
    <property type="match status" value="2"/>
</dbReference>
<comment type="similarity">
    <text evidence="1">Belongs to the peptidase A1 family.</text>
</comment>
<dbReference type="PANTHER" id="PTHR13683">
    <property type="entry name" value="ASPARTYL PROTEASES"/>
    <property type="match status" value="1"/>
</dbReference>